<dbReference type="Proteomes" id="UP000316476">
    <property type="component" value="Unassembled WGS sequence"/>
</dbReference>
<gene>
    <name evidence="3" type="ORF">V7x_31900</name>
</gene>
<keyword evidence="1" id="KW-0472">Membrane</keyword>
<evidence type="ECO:0000313" key="3">
    <source>
        <dbReference type="EMBL" id="TWU67615.1"/>
    </source>
</evidence>
<dbReference type="InterPro" id="IPR012495">
    <property type="entry name" value="TadE-like_dom"/>
</dbReference>
<name>A0A5C6G154_9PLAN</name>
<protein>
    <submittedName>
        <fullName evidence="3">TadE-like protein</fullName>
    </submittedName>
</protein>
<sequence length="147" mass="15625">MIGNCPLPPARRRRLAAARCRSGAAVVEFAIIAPLMILFTFGLIEIGRLSMVKDTATHATREGARVGVRAQATTGDVVQRVQEELAVLGIESGAVTVTPALDGQPGSGSVTVEVRIPIDSISWVPNYFSFGVSDVVAETTMRRESTD</sequence>
<dbReference type="Pfam" id="PF07811">
    <property type="entry name" value="TadE"/>
    <property type="match status" value="1"/>
</dbReference>
<proteinExistence type="predicted"/>
<evidence type="ECO:0000313" key="4">
    <source>
        <dbReference type="Proteomes" id="UP000316476"/>
    </source>
</evidence>
<comment type="caution">
    <text evidence="3">The sequence shown here is derived from an EMBL/GenBank/DDBJ whole genome shotgun (WGS) entry which is preliminary data.</text>
</comment>
<organism evidence="3 4">
    <name type="scientific">Crateriforma conspicua</name>
    <dbReference type="NCBI Taxonomy" id="2527996"/>
    <lineage>
        <taxon>Bacteria</taxon>
        <taxon>Pseudomonadati</taxon>
        <taxon>Planctomycetota</taxon>
        <taxon>Planctomycetia</taxon>
        <taxon>Planctomycetales</taxon>
        <taxon>Planctomycetaceae</taxon>
        <taxon>Crateriforma</taxon>
    </lineage>
</organism>
<evidence type="ECO:0000259" key="2">
    <source>
        <dbReference type="Pfam" id="PF07811"/>
    </source>
</evidence>
<evidence type="ECO:0000256" key="1">
    <source>
        <dbReference type="SAM" id="Phobius"/>
    </source>
</evidence>
<feature type="domain" description="TadE-like" evidence="2">
    <location>
        <begin position="23"/>
        <end position="65"/>
    </location>
</feature>
<keyword evidence="1" id="KW-0812">Transmembrane</keyword>
<accession>A0A5C6G154</accession>
<feature type="transmembrane region" description="Helical" evidence="1">
    <location>
        <begin position="21"/>
        <end position="44"/>
    </location>
</feature>
<keyword evidence="1" id="KW-1133">Transmembrane helix</keyword>
<dbReference type="OrthoDB" id="284173at2"/>
<reference evidence="3 4" key="1">
    <citation type="submission" date="2019-02" db="EMBL/GenBank/DDBJ databases">
        <title>Deep-cultivation of Planctomycetes and their phenomic and genomic characterization uncovers novel biology.</title>
        <authorList>
            <person name="Wiegand S."/>
            <person name="Jogler M."/>
            <person name="Boedeker C."/>
            <person name="Pinto D."/>
            <person name="Vollmers J."/>
            <person name="Rivas-Marin E."/>
            <person name="Kohn T."/>
            <person name="Peeters S.H."/>
            <person name="Heuer A."/>
            <person name="Rast P."/>
            <person name="Oberbeckmann S."/>
            <person name="Bunk B."/>
            <person name="Jeske O."/>
            <person name="Meyerdierks A."/>
            <person name="Storesund J.E."/>
            <person name="Kallscheuer N."/>
            <person name="Luecker S."/>
            <person name="Lage O.M."/>
            <person name="Pohl T."/>
            <person name="Merkel B.J."/>
            <person name="Hornburger P."/>
            <person name="Mueller R.-W."/>
            <person name="Bruemmer F."/>
            <person name="Labrenz M."/>
            <person name="Spormann A.M."/>
            <person name="Op Den Camp H."/>
            <person name="Overmann J."/>
            <person name="Amann R."/>
            <person name="Jetten M.S.M."/>
            <person name="Mascher T."/>
            <person name="Medema M.H."/>
            <person name="Devos D.P."/>
            <person name="Kaster A.-K."/>
            <person name="Ovreas L."/>
            <person name="Rohde M."/>
            <person name="Galperin M.Y."/>
            <person name="Jogler C."/>
        </authorList>
    </citation>
    <scope>NUCLEOTIDE SEQUENCE [LARGE SCALE GENOMIC DNA]</scope>
    <source>
        <strain evidence="3 4">V7</strain>
    </source>
</reference>
<dbReference type="EMBL" id="SJPZ01000001">
    <property type="protein sequence ID" value="TWU67615.1"/>
    <property type="molecule type" value="Genomic_DNA"/>
</dbReference>
<dbReference type="AlphaFoldDB" id="A0A5C6G154"/>